<dbReference type="OrthoDB" id="9804542at2"/>
<feature type="domain" description="6-phosphogluconate dehydrogenase C-terminal" evidence="17">
    <location>
        <begin position="180"/>
        <end position="470"/>
    </location>
</feature>
<dbReference type="SMART" id="SM01350">
    <property type="entry name" value="6PGD"/>
    <property type="match status" value="1"/>
</dbReference>
<feature type="binding site" evidence="14">
    <location>
        <position position="454"/>
    </location>
    <ligand>
        <name>substrate</name>
        <note>ligand shared between dimeric partners</note>
    </ligand>
</feature>
<evidence type="ECO:0000256" key="2">
    <source>
        <dbReference type="ARBA" id="ARBA00004874"/>
    </source>
</evidence>
<keyword evidence="7 12" id="KW-0521">NADP</keyword>
<dbReference type="Pfam" id="PF00393">
    <property type="entry name" value="6PGD"/>
    <property type="match status" value="1"/>
</dbReference>
<dbReference type="Gene3D" id="1.20.5.320">
    <property type="entry name" value="6-Phosphogluconate Dehydrogenase, domain 3"/>
    <property type="match status" value="1"/>
</dbReference>
<protein>
    <recommendedName>
        <fullName evidence="6 12">6-phosphogluconate dehydrogenase, decarboxylating</fullName>
        <ecNumber evidence="5 12">1.1.1.44</ecNumber>
    </recommendedName>
</protein>
<dbReference type="EMBL" id="PTJC01000005">
    <property type="protein sequence ID" value="PPK87644.1"/>
    <property type="molecule type" value="Genomic_DNA"/>
</dbReference>
<feature type="active site" description="Proton donor" evidence="13">
    <location>
        <position position="191"/>
    </location>
</feature>
<dbReference type="PANTHER" id="PTHR11811">
    <property type="entry name" value="6-PHOSPHOGLUCONATE DEHYDROGENASE"/>
    <property type="match status" value="1"/>
</dbReference>
<evidence type="ECO:0000256" key="6">
    <source>
        <dbReference type="ARBA" id="ARBA00018193"/>
    </source>
</evidence>
<keyword evidence="10 12" id="KW-0570">Pentose shunt</keyword>
<evidence type="ECO:0000256" key="14">
    <source>
        <dbReference type="PIRSR" id="PIRSR000109-2"/>
    </source>
</evidence>
<evidence type="ECO:0000256" key="12">
    <source>
        <dbReference type="PIRNR" id="PIRNR000109"/>
    </source>
</evidence>
<comment type="catalytic activity">
    <reaction evidence="11 12 15">
        <text>6-phospho-D-gluconate + NADP(+) = D-ribulose 5-phosphate + CO2 + NADPH</text>
        <dbReference type="Rhea" id="RHEA:10116"/>
        <dbReference type="ChEBI" id="CHEBI:16526"/>
        <dbReference type="ChEBI" id="CHEBI:57783"/>
        <dbReference type="ChEBI" id="CHEBI:58121"/>
        <dbReference type="ChEBI" id="CHEBI:58349"/>
        <dbReference type="ChEBI" id="CHEBI:58759"/>
        <dbReference type="EC" id="1.1.1.44"/>
    </reaction>
</comment>
<dbReference type="InterPro" id="IPR006114">
    <property type="entry name" value="6PGDH_C"/>
</dbReference>
<feature type="binding site" evidence="14">
    <location>
        <position position="448"/>
    </location>
    <ligand>
        <name>substrate</name>
        <note>ligand shared between dimeric partners</note>
    </ligand>
</feature>
<comment type="function">
    <text evidence="1 12">Catalyzes the oxidative decarboxylation of 6-phosphogluconate to ribulose 5-phosphate and CO(2), with concomitant reduction of NADP to NADPH.</text>
</comment>
<dbReference type="SUPFAM" id="SSF51735">
    <property type="entry name" value="NAD(P)-binding Rossmann-fold domains"/>
    <property type="match status" value="1"/>
</dbReference>
<gene>
    <name evidence="18" type="ORF">CLV84_0592</name>
</gene>
<feature type="binding site" description="in other chain" evidence="14">
    <location>
        <position position="289"/>
    </location>
    <ligand>
        <name>substrate</name>
        <note>ligand shared between dimeric partners</note>
    </ligand>
</feature>
<comment type="caution">
    <text evidence="18">The sequence shown here is derived from an EMBL/GenBank/DDBJ whole genome shotgun (WGS) entry which is preliminary data.</text>
</comment>
<evidence type="ECO:0000259" key="17">
    <source>
        <dbReference type="SMART" id="SM01350"/>
    </source>
</evidence>
<dbReference type="EC" id="1.1.1.44" evidence="5 12"/>
<feature type="active site" description="Proton acceptor" evidence="13">
    <location>
        <position position="184"/>
    </location>
</feature>
<dbReference type="SUPFAM" id="SSF48179">
    <property type="entry name" value="6-phosphogluconate dehydrogenase C-terminal domain-like"/>
    <property type="match status" value="1"/>
</dbReference>
<dbReference type="InterPro" id="IPR006183">
    <property type="entry name" value="Pgluconate_DH"/>
</dbReference>
<dbReference type="NCBIfam" id="NF006765">
    <property type="entry name" value="PRK09287.1"/>
    <property type="match status" value="1"/>
</dbReference>
<dbReference type="Pfam" id="PF03446">
    <property type="entry name" value="NAD_binding_2"/>
    <property type="match status" value="1"/>
</dbReference>
<dbReference type="Gene3D" id="1.10.1040.10">
    <property type="entry name" value="N-(1-d-carboxylethyl)-l-norvaline Dehydrogenase, domain 2"/>
    <property type="match status" value="1"/>
</dbReference>
<feature type="binding site" description="in other chain" evidence="14">
    <location>
        <position position="192"/>
    </location>
    <ligand>
        <name>substrate</name>
        <note>ligand shared between dimeric partners</note>
    </ligand>
</feature>
<comment type="subunit">
    <text evidence="4 12">Homodimer.</text>
</comment>
<comment type="similarity">
    <text evidence="3 12 15">Belongs to the 6-phosphogluconate dehydrogenase family.</text>
</comment>
<dbReference type="InterPro" id="IPR006113">
    <property type="entry name" value="6PGDH_Gnd/GntZ"/>
</dbReference>
<dbReference type="InterPro" id="IPR006115">
    <property type="entry name" value="6PGDH_NADP-bd"/>
</dbReference>
<dbReference type="FunFam" id="1.10.1040.10:FF:000032">
    <property type="entry name" value="6-phosphogluconate dehydrogenase, decarboxylating"/>
    <property type="match status" value="1"/>
</dbReference>
<sequence length="503" mass="55699">MDQQLYDFGMIGLGVMGRNFLLNVADDGFGALGTDIDQESVDALNEEGKEMRVKGVSTQKEFVSLLSRPRKIMMLVPAGKIVDSVIEGLLPILDEGDILIDGGNSHYDDTDRRYEYLKTKGIRFLGAGVSGGAKGARLGPSIMPGGDRSAWEDVRPILETVAAKVNGDPCVTYIGEKSSGHYVKMVHNGIEYGLMQLLAEAYDILKRVGGMDNDQMSELFTRWNNGRLNSYLVEITAAILKFREEGSETHLLDVILDKAKQKGTGKWTSQSAMDIGVPIPTIDSAVTMRAISAFKEYRQDNSKLYTVVHPDEPLLKGEGLAEAVEKALYFGFVCCYAQGMHLLAEASEEMDYKLDLEGIARIWRGGCIIRAELLETIRSAYGKREGLKNMMATIEFREDLHDCRDAVAEIVHQANERGVPSMCLSSALQYFEAFRSERLPLNLVQAQRDYFGSHTYERLDEKGTFHTTWDPKKIHKAGDETDSAIPTDPNEAKVMDPPSGAEG</sequence>
<dbReference type="GO" id="GO:0019521">
    <property type="term" value="P:D-gluconate metabolic process"/>
    <property type="evidence" value="ECO:0007669"/>
    <property type="project" value="UniProtKB-KW"/>
</dbReference>
<keyword evidence="9 15" id="KW-0311">Gluconate utilization</keyword>
<dbReference type="PRINTS" id="PR00076">
    <property type="entry name" value="6PGDHDRGNASE"/>
</dbReference>
<dbReference type="GO" id="GO:0006098">
    <property type="term" value="P:pentose-phosphate shunt"/>
    <property type="evidence" value="ECO:0007669"/>
    <property type="project" value="UniProtKB-UniPathway"/>
</dbReference>
<dbReference type="GO" id="GO:0050661">
    <property type="term" value="F:NADP binding"/>
    <property type="evidence" value="ECO:0007669"/>
    <property type="project" value="InterPro"/>
</dbReference>
<dbReference type="InterPro" id="IPR013328">
    <property type="entry name" value="6PGD_dom2"/>
</dbReference>
<feature type="binding site" description="in other chain" evidence="14">
    <location>
        <position position="104"/>
    </location>
    <ligand>
        <name>substrate</name>
        <note>ligand shared between dimeric partners</note>
    </ligand>
</feature>
<dbReference type="InterPro" id="IPR036291">
    <property type="entry name" value="NAD(P)-bd_dom_sf"/>
</dbReference>
<dbReference type="AlphaFoldDB" id="A0A2S6I820"/>
<dbReference type="Proteomes" id="UP000237662">
    <property type="component" value="Unassembled WGS sequence"/>
</dbReference>
<dbReference type="GO" id="GO:0004616">
    <property type="term" value="F:phosphogluconate dehydrogenase (decarboxylating) activity"/>
    <property type="evidence" value="ECO:0007669"/>
    <property type="project" value="UniProtKB-EC"/>
</dbReference>
<evidence type="ECO:0000256" key="13">
    <source>
        <dbReference type="PIRSR" id="PIRSR000109-1"/>
    </source>
</evidence>
<name>A0A2S6I820_9BACT</name>
<evidence type="ECO:0000256" key="16">
    <source>
        <dbReference type="SAM" id="MobiDB-lite"/>
    </source>
</evidence>
<evidence type="ECO:0000313" key="18">
    <source>
        <dbReference type="EMBL" id="PPK87644.1"/>
    </source>
</evidence>
<dbReference type="Gene3D" id="3.40.50.720">
    <property type="entry name" value="NAD(P)-binding Rossmann-like Domain"/>
    <property type="match status" value="1"/>
</dbReference>
<dbReference type="PIRSF" id="PIRSF000109">
    <property type="entry name" value="6PGD"/>
    <property type="match status" value="1"/>
</dbReference>
<evidence type="ECO:0000256" key="3">
    <source>
        <dbReference type="ARBA" id="ARBA00008419"/>
    </source>
</evidence>
<proteinExistence type="inferred from homology"/>
<keyword evidence="19" id="KW-1185">Reference proteome</keyword>
<dbReference type="InterPro" id="IPR008927">
    <property type="entry name" value="6-PGluconate_DH-like_C_sf"/>
</dbReference>
<evidence type="ECO:0000256" key="4">
    <source>
        <dbReference type="ARBA" id="ARBA00011738"/>
    </source>
</evidence>
<feature type="binding site" description="in other chain" evidence="14">
    <location>
        <begin position="130"/>
        <end position="132"/>
    </location>
    <ligand>
        <name>substrate</name>
        <note>ligand shared between dimeric partners</note>
    </ligand>
</feature>
<feature type="binding site" description="in other chain" evidence="14">
    <location>
        <position position="262"/>
    </location>
    <ligand>
        <name>substrate</name>
        <note>ligand shared between dimeric partners</note>
    </ligand>
</feature>
<comment type="pathway">
    <text evidence="2 12 15">Carbohydrate degradation; pentose phosphate pathway; D-ribulose 5-phosphate from D-glucose 6-phosphate (oxidative stage): step 3/3.</text>
</comment>
<organism evidence="18 19">
    <name type="scientific">Neolewinella xylanilytica</name>
    <dbReference type="NCBI Taxonomy" id="1514080"/>
    <lineage>
        <taxon>Bacteria</taxon>
        <taxon>Pseudomonadati</taxon>
        <taxon>Bacteroidota</taxon>
        <taxon>Saprospiria</taxon>
        <taxon>Saprospirales</taxon>
        <taxon>Lewinellaceae</taxon>
        <taxon>Neolewinella</taxon>
    </lineage>
</organism>
<evidence type="ECO:0000256" key="10">
    <source>
        <dbReference type="ARBA" id="ARBA00023126"/>
    </source>
</evidence>
<dbReference type="UniPathway" id="UPA00115">
    <property type="reaction ID" value="UER00410"/>
</dbReference>
<evidence type="ECO:0000256" key="1">
    <source>
        <dbReference type="ARBA" id="ARBA00002526"/>
    </source>
</evidence>
<keyword evidence="8 12" id="KW-0560">Oxidoreductase</keyword>
<evidence type="ECO:0000256" key="5">
    <source>
        <dbReference type="ARBA" id="ARBA00013011"/>
    </source>
</evidence>
<evidence type="ECO:0000256" key="8">
    <source>
        <dbReference type="ARBA" id="ARBA00023002"/>
    </source>
</evidence>
<reference evidence="18 19" key="1">
    <citation type="submission" date="2018-02" db="EMBL/GenBank/DDBJ databases">
        <title>Genomic Encyclopedia of Archaeal and Bacterial Type Strains, Phase II (KMG-II): from individual species to whole genera.</title>
        <authorList>
            <person name="Goeker M."/>
        </authorList>
    </citation>
    <scope>NUCLEOTIDE SEQUENCE [LARGE SCALE GENOMIC DNA]</scope>
    <source>
        <strain evidence="18 19">DSM 29526</strain>
    </source>
</reference>
<dbReference type="NCBIfam" id="TIGR00873">
    <property type="entry name" value="gnd"/>
    <property type="match status" value="1"/>
</dbReference>
<dbReference type="RefSeq" id="WP_104418242.1">
    <property type="nucleotide sequence ID" value="NZ_PTJC01000005.1"/>
</dbReference>
<evidence type="ECO:0000256" key="11">
    <source>
        <dbReference type="ARBA" id="ARBA00048640"/>
    </source>
</evidence>
<accession>A0A2S6I820</accession>
<evidence type="ECO:0000256" key="15">
    <source>
        <dbReference type="RuleBase" id="RU000485"/>
    </source>
</evidence>
<dbReference type="FunFam" id="1.20.5.320:FF:000001">
    <property type="entry name" value="6-phosphogluconate dehydrogenase, decarboxylating"/>
    <property type="match status" value="1"/>
</dbReference>
<evidence type="ECO:0000313" key="19">
    <source>
        <dbReference type="Proteomes" id="UP000237662"/>
    </source>
</evidence>
<evidence type="ECO:0000256" key="7">
    <source>
        <dbReference type="ARBA" id="ARBA00022857"/>
    </source>
</evidence>
<feature type="binding site" description="in other chain" evidence="14">
    <location>
        <begin position="187"/>
        <end position="188"/>
    </location>
    <ligand>
        <name>substrate</name>
        <note>ligand shared between dimeric partners</note>
    </ligand>
</feature>
<evidence type="ECO:0000256" key="9">
    <source>
        <dbReference type="ARBA" id="ARBA00023064"/>
    </source>
</evidence>
<feature type="region of interest" description="Disordered" evidence="16">
    <location>
        <begin position="473"/>
        <end position="503"/>
    </location>
</feature>